<evidence type="ECO:0000313" key="5">
    <source>
        <dbReference type="EMBL" id="KYM77519.1"/>
    </source>
</evidence>
<dbReference type="GO" id="GO:0006352">
    <property type="term" value="P:DNA-templated transcription initiation"/>
    <property type="evidence" value="ECO:0007669"/>
    <property type="project" value="InterPro"/>
</dbReference>
<dbReference type="InterPro" id="IPR041901">
    <property type="entry name" value="RNAP_I_Rpa43_N"/>
</dbReference>
<dbReference type="GO" id="GO:0005736">
    <property type="term" value="C:RNA polymerase I complex"/>
    <property type="evidence" value="ECO:0007669"/>
    <property type="project" value="TreeGrafter"/>
</dbReference>
<dbReference type="Gene3D" id="3.30.1490.120">
    <property type="entry name" value="RNA polymerase Rpb7-like, N-terminal domain"/>
    <property type="match status" value="1"/>
</dbReference>
<gene>
    <name evidence="5" type="ORF">ALC53_12013</name>
</gene>
<dbReference type="CDD" id="cd04328">
    <property type="entry name" value="RNAP_I_Rpa43_N"/>
    <property type="match status" value="1"/>
</dbReference>
<evidence type="ECO:0000256" key="1">
    <source>
        <dbReference type="ARBA" id="ARBA00004123"/>
    </source>
</evidence>
<evidence type="ECO:0000313" key="6">
    <source>
        <dbReference type="Proteomes" id="UP000078540"/>
    </source>
</evidence>
<comment type="subcellular location">
    <subcellularLocation>
        <location evidence="1">Nucleus</location>
    </subcellularLocation>
</comment>
<proteinExistence type="predicted"/>
<dbReference type="EMBL" id="KQ976697">
    <property type="protein sequence ID" value="KYM77519.1"/>
    <property type="molecule type" value="Genomic_DNA"/>
</dbReference>
<dbReference type="PANTHER" id="PTHR12709">
    <property type="entry name" value="DNA-DIRECTED RNA POLYMERASE II, III"/>
    <property type="match status" value="1"/>
</dbReference>
<keyword evidence="6" id="KW-1185">Reference proteome</keyword>
<name>A0A195AZY9_9HYME</name>
<dbReference type="GO" id="GO:0006362">
    <property type="term" value="P:transcription elongation by RNA polymerase I"/>
    <property type="evidence" value="ECO:0007669"/>
    <property type="project" value="TreeGrafter"/>
</dbReference>
<sequence>MKHQKNREVTWTTLELRGLLEDEDSHVHFVRTIKHVALHPYHLNNIQRGLNQILRSLLNTYDRELKGFVLAFKNPKLLSNLGELFYDSPFIHVNIEADFYLFRPKTGFFLKGIVNKKSLDYIVILVHKIYTVSIPKPDNTEQWLGESVKISQEVRCCVTQLHHKSKPPFICASLKSDYSQGCRLSESIINIDVDSPIESTNNSMKIDIDGILENDGISEKEKKKQKKHRKKHKFQEQNSEIVCKIENESELNVGSNTSTIIKSEKKQQCILLNIDVDSATENTNNSMKIDGILENDGISEKEKKKQKKHRKEHKFQERNSEIVCKIENESELNAGSNTSTVIKSEKKQQCILNIGVDSATECSNNMKIDIDRILKNDDISEKKKQKKHRKEHKFQEQNSEVVCKIENESELNVGSNISAIIKSENKQQRILLNIGVENATESSNNSMKIDIDGILKNNGISEKEKKKQKKHWKEHKFQERNSEVICKLENESELNAGSNTSTVIKSEKKQQCILNIGVDSATECSNNMKIDIDEILENDISEKEKKKQKIHRKEYKFQDRNSEVVCKIENESKLNVGNNTSTIIKSEKKQQYILSNTGDSLNDLEVDNIPKKHKKNKKMSKSLLNNETILDELTVSRKAAKRKKSILLDSITETEIKKEKKCEEI</sequence>
<accession>A0A195AZY9</accession>
<keyword evidence="2 5" id="KW-0240">DNA-directed RNA polymerase</keyword>
<dbReference type="KEGG" id="acoc:108691756"/>
<dbReference type="Proteomes" id="UP000078540">
    <property type="component" value="Unassembled WGS sequence"/>
</dbReference>
<reference evidence="5 6" key="1">
    <citation type="submission" date="2015-09" db="EMBL/GenBank/DDBJ databases">
        <title>Atta colombica WGS genome.</title>
        <authorList>
            <person name="Nygaard S."/>
            <person name="Hu H."/>
            <person name="Boomsma J."/>
            <person name="Zhang G."/>
        </authorList>
    </citation>
    <scope>NUCLEOTIDE SEQUENCE [LARGE SCALE GENOMIC DNA]</scope>
    <source>
        <strain evidence="5">Treedump-2</strain>
        <tissue evidence="5">Whole body</tissue>
    </source>
</reference>
<keyword evidence="4" id="KW-0539">Nucleus</keyword>
<dbReference type="PANTHER" id="PTHR12709:SF5">
    <property type="entry name" value="DNA-DIRECTED RNA POLYMERASE I SUBUNIT RPA43"/>
    <property type="match status" value="1"/>
</dbReference>
<dbReference type="InterPro" id="IPR045113">
    <property type="entry name" value="Rpb7-like"/>
</dbReference>
<dbReference type="STRING" id="520822.A0A195AZY9"/>
<dbReference type="Gene3D" id="2.40.50.1060">
    <property type="match status" value="1"/>
</dbReference>
<dbReference type="OrthoDB" id="10250504at2759"/>
<evidence type="ECO:0000256" key="2">
    <source>
        <dbReference type="ARBA" id="ARBA00022478"/>
    </source>
</evidence>
<dbReference type="InterPro" id="IPR036898">
    <property type="entry name" value="RNA_pol_Rpb7-like_N_sf"/>
</dbReference>
<protein>
    <submittedName>
        <fullName evidence="5">DNA-directed RNA polymerase I subunit RPA43</fullName>
    </submittedName>
</protein>
<evidence type="ECO:0000256" key="3">
    <source>
        <dbReference type="ARBA" id="ARBA00023163"/>
    </source>
</evidence>
<organism evidence="5 6">
    <name type="scientific">Atta colombica</name>
    <dbReference type="NCBI Taxonomy" id="520822"/>
    <lineage>
        <taxon>Eukaryota</taxon>
        <taxon>Metazoa</taxon>
        <taxon>Ecdysozoa</taxon>
        <taxon>Arthropoda</taxon>
        <taxon>Hexapoda</taxon>
        <taxon>Insecta</taxon>
        <taxon>Pterygota</taxon>
        <taxon>Neoptera</taxon>
        <taxon>Endopterygota</taxon>
        <taxon>Hymenoptera</taxon>
        <taxon>Apocrita</taxon>
        <taxon>Aculeata</taxon>
        <taxon>Formicoidea</taxon>
        <taxon>Formicidae</taxon>
        <taxon>Myrmicinae</taxon>
        <taxon>Atta</taxon>
    </lineage>
</organism>
<evidence type="ECO:0000256" key="4">
    <source>
        <dbReference type="ARBA" id="ARBA00023242"/>
    </source>
</evidence>
<dbReference type="AlphaFoldDB" id="A0A195AZY9"/>
<keyword evidence="3" id="KW-0804">Transcription</keyword>